<dbReference type="GO" id="GO:0032472">
    <property type="term" value="P:Golgi calcium ion transport"/>
    <property type="evidence" value="ECO:0007669"/>
    <property type="project" value="TreeGrafter"/>
</dbReference>
<comment type="subcellular location">
    <subcellularLocation>
        <location evidence="1 6">Membrane</location>
        <topology evidence="1 6">Multi-pass membrane protein</topology>
    </subcellularLocation>
</comment>
<sequence>MSTPFVEGFLKSSALVVLSEIGDKTFFIAALLAMRHARGVVFLGSWLALVVMTVLSAVVGAAVTTSVSPRATHNAATVLFFVFGARALRDSLSSGSSEDEDELAEVERELARKTRGGKRGEKGKRSRDRVSTVFAEAFAVTFLAEWGDRSQIATIGLAAQSDVAGVALGGSLGHALCTGVAVIGGRKLADRAQDGERVVGILGGVLFLCFGVHALVTGPP</sequence>
<protein>
    <recommendedName>
        <fullName evidence="6">GDT1 family protein</fullName>
    </recommendedName>
</protein>
<gene>
    <name evidence="7" type="ORF">BE221DRAFT_190271</name>
</gene>
<dbReference type="Pfam" id="PF01169">
    <property type="entry name" value="GDT1"/>
    <property type="match status" value="2"/>
</dbReference>
<feature type="transmembrane region" description="Helical" evidence="6">
    <location>
        <begin position="40"/>
        <end position="65"/>
    </location>
</feature>
<comment type="similarity">
    <text evidence="2 6">Belongs to the GDT1 family.</text>
</comment>
<name>A0A1Y5IEC7_OSTTA</name>
<dbReference type="GO" id="GO:0032468">
    <property type="term" value="P:Golgi calcium ion homeostasis"/>
    <property type="evidence" value="ECO:0007669"/>
    <property type="project" value="TreeGrafter"/>
</dbReference>
<dbReference type="PROSITE" id="PS01214">
    <property type="entry name" value="UPF0016"/>
    <property type="match status" value="1"/>
</dbReference>
<comment type="caution">
    <text evidence="6">Lacks conserved residue(s) required for the propagation of feature annotation.</text>
</comment>
<dbReference type="eggNOG" id="KOG2881">
    <property type="taxonomic scope" value="Eukaryota"/>
</dbReference>
<dbReference type="PANTHER" id="PTHR12608:SF1">
    <property type="entry name" value="TRANSMEMBRANE PROTEIN 165"/>
    <property type="match status" value="1"/>
</dbReference>
<dbReference type="GO" id="GO:0016020">
    <property type="term" value="C:membrane"/>
    <property type="evidence" value="ECO:0007669"/>
    <property type="project" value="UniProtKB-SubCell"/>
</dbReference>
<dbReference type="AlphaFoldDB" id="A0A1Y5IEC7"/>
<evidence type="ECO:0000256" key="4">
    <source>
        <dbReference type="ARBA" id="ARBA00022989"/>
    </source>
</evidence>
<dbReference type="EMBL" id="KZ155776">
    <property type="protein sequence ID" value="OUS47940.1"/>
    <property type="molecule type" value="Genomic_DNA"/>
</dbReference>
<evidence type="ECO:0000256" key="5">
    <source>
        <dbReference type="ARBA" id="ARBA00023136"/>
    </source>
</evidence>
<evidence type="ECO:0000313" key="7">
    <source>
        <dbReference type="EMBL" id="OUS47940.1"/>
    </source>
</evidence>
<dbReference type="GO" id="GO:0005384">
    <property type="term" value="F:manganese ion transmembrane transporter activity"/>
    <property type="evidence" value="ECO:0007669"/>
    <property type="project" value="TreeGrafter"/>
</dbReference>
<evidence type="ECO:0000256" key="2">
    <source>
        <dbReference type="ARBA" id="ARBA00009190"/>
    </source>
</evidence>
<accession>A0A1Y5IEC7</accession>
<keyword evidence="4 6" id="KW-1133">Transmembrane helix</keyword>
<dbReference type="GO" id="GO:0005794">
    <property type="term" value="C:Golgi apparatus"/>
    <property type="evidence" value="ECO:0007669"/>
    <property type="project" value="TreeGrafter"/>
</dbReference>
<dbReference type="PANTHER" id="PTHR12608">
    <property type="entry name" value="TRANSMEMBRANE PROTEIN HTP-1 RELATED"/>
    <property type="match status" value="1"/>
</dbReference>
<reference evidence="7" key="1">
    <citation type="submission" date="2017-04" db="EMBL/GenBank/DDBJ databases">
        <title>Population genomics of picophytoplankton unveils novel chromosome hypervariability.</title>
        <authorList>
            <consortium name="DOE Joint Genome Institute"/>
            <person name="Blanc-Mathieu R."/>
            <person name="Krasovec M."/>
            <person name="Hebrard M."/>
            <person name="Yau S."/>
            <person name="Desgranges E."/>
            <person name="Martin J."/>
            <person name="Schackwitz W."/>
            <person name="Kuo A."/>
            <person name="Salin G."/>
            <person name="Donnadieu C."/>
            <person name="Desdevises Y."/>
            <person name="Sanchez-Ferandin S."/>
            <person name="Moreau H."/>
            <person name="Rivals E."/>
            <person name="Grigoriev I.V."/>
            <person name="Grimsley N."/>
            <person name="Eyre-Walker A."/>
            <person name="Piganeau G."/>
        </authorList>
    </citation>
    <scope>NUCLEOTIDE SEQUENCE [LARGE SCALE GENOMIC DNA]</scope>
    <source>
        <strain evidence="7">RCC 1115</strain>
    </source>
</reference>
<evidence type="ECO:0000256" key="3">
    <source>
        <dbReference type="ARBA" id="ARBA00022692"/>
    </source>
</evidence>
<evidence type="ECO:0000256" key="1">
    <source>
        <dbReference type="ARBA" id="ARBA00004141"/>
    </source>
</evidence>
<keyword evidence="3 6" id="KW-0812">Transmembrane</keyword>
<proteinExistence type="inferred from homology"/>
<dbReference type="InterPro" id="IPR049555">
    <property type="entry name" value="GDT1-like_CS"/>
</dbReference>
<keyword evidence="5 6" id="KW-0472">Membrane</keyword>
<dbReference type="GO" id="GO:0015085">
    <property type="term" value="F:calcium ion transmembrane transporter activity"/>
    <property type="evidence" value="ECO:0007669"/>
    <property type="project" value="TreeGrafter"/>
</dbReference>
<dbReference type="Proteomes" id="UP000195557">
    <property type="component" value="Unassembled WGS sequence"/>
</dbReference>
<feature type="transmembrane region" description="Helical" evidence="6">
    <location>
        <begin position="198"/>
        <end position="216"/>
    </location>
</feature>
<organism evidence="7">
    <name type="scientific">Ostreococcus tauri</name>
    <name type="common">Marine green alga</name>
    <dbReference type="NCBI Taxonomy" id="70448"/>
    <lineage>
        <taxon>Eukaryota</taxon>
        <taxon>Viridiplantae</taxon>
        <taxon>Chlorophyta</taxon>
        <taxon>Mamiellophyceae</taxon>
        <taxon>Mamiellales</taxon>
        <taxon>Bathycoccaceae</taxon>
        <taxon>Ostreococcus</taxon>
    </lineage>
</organism>
<feature type="transmembrane region" description="Helical" evidence="6">
    <location>
        <begin position="12"/>
        <end position="33"/>
    </location>
</feature>
<dbReference type="InterPro" id="IPR001727">
    <property type="entry name" value="GDT1-like"/>
</dbReference>
<evidence type="ECO:0000256" key="6">
    <source>
        <dbReference type="RuleBase" id="RU365102"/>
    </source>
</evidence>